<gene>
    <name evidence="4" type="primary">glxA</name>
    <name evidence="4" type="ORF">GCM10010991_21560</name>
</gene>
<evidence type="ECO:0000313" key="5">
    <source>
        <dbReference type="Proteomes" id="UP000598196"/>
    </source>
</evidence>
<dbReference type="InterPro" id="IPR002818">
    <property type="entry name" value="DJ-1/PfpI"/>
</dbReference>
<dbReference type="SUPFAM" id="SSF52317">
    <property type="entry name" value="Class I glutamine amidotransferase-like"/>
    <property type="match status" value="1"/>
</dbReference>
<dbReference type="InterPro" id="IPR018060">
    <property type="entry name" value="HTH_AraC"/>
</dbReference>
<dbReference type="PROSITE" id="PS01124">
    <property type="entry name" value="HTH_ARAC_FAMILY_2"/>
    <property type="match status" value="1"/>
</dbReference>
<dbReference type="EMBL" id="BMLP01000003">
    <property type="protein sequence ID" value="GGO32973.1"/>
    <property type="molecule type" value="Genomic_DNA"/>
</dbReference>
<dbReference type="Pfam" id="PF01965">
    <property type="entry name" value="DJ-1_PfpI"/>
    <property type="match status" value="1"/>
</dbReference>
<keyword evidence="5" id="KW-1185">Reference proteome</keyword>
<evidence type="ECO:0000256" key="2">
    <source>
        <dbReference type="ARBA" id="ARBA00023163"/>
    </source>
</evidence>
<keyword evidence="1" id="KW-0805">Transcription regulation</keyword>
<dbReference type="AlphaFoldDB" id="A0A917YKM4"/>
<name>A0A917YKM4_9RHOB</name>
<dbReference type="GO" id="GO:0003700">
    <property type="term" value="F:DNA-binding transcription factor activity"/>
    <property type="evidence" value="ECO:0007669"/>
    <property type="project" value="InterPro"/>
</dbReference>
<sequence length="310" mass="33417">MTIAFLLTPDYALMSLAAAVEPLRAANHLAGRNLYRCLFYSAAGGFMPSTSGGGFETHPLAEVGTPDLALVVAGGNPMLYEDPTLIRALRGLVQRSVRLGGISGGSAILAKAGLMEGRRFTVHWAHIDALADTAPDLLIERALYVVDRDRYTCAGGVAAMDMMGALIAREHGAAFARKVSEWFIHPRLRPAEEPQQSGAGQRFNLHHPVLEAAVELMTSHLGDPLSPDQLSTLAGGSARQLQRLFAAQFGMSMMAFYRDLRLAKADELLQQTSLPVLEIALMTGFASAAHFTRCFTAKFGTPPARRRRAA</sequence>
<dbReference type="InterPro" id="IPR009057">
    <property type="entry name" value="Homeodomain-like_sf"/>
</dbReference>
<feature type="domain" description="HTH araC/xylS-type" evidence="3">
    <location>
        <begin position="211"/>
        <end position="309"/>
    </location>
</feature>
<dbReference type="SMART" id="SM00342">
    <property type="entry name" value="HTH_ARAC"/>
    <property type="match status" value="1"/>
</dbReference>
<dbReference type="SUPFAM" id="SSF46689">
    <property type="entry name" value="Homeodomain-like"/>
    <property type="match status" value="2"/>
</dbReference>
<evidence type="ECO:0000256" key="1">
    <source>
        <dbReference type="ARBA" id="ARBA00023015"/>
    </source>
</evidence>
<dbReference type="CDD" id="cd03136">
    <property type="entry name" value="GATase1_AraC_ArgR_like"/>
    <property type="match status" value="1"/>
</dbReference>
<dbReference type="RefSeq" id="WP_146286923.1">
    <property type="nucleotide sequence ID" value="NZ_BMLP01000003.1"/>
</dbReference>
<dbReference type="Proteomes" id="UP000598196">
    <property type="component" value="Unassembled WGS sequence"/>
</dbReference>
<dbReference type="PANTHER" id="PTHR43130:SF3">
    <property type="entry name" value="HTH-TYPE TRANSCRIPTIONAL REGULATOR RV1931C"/>
    <property type="match status" value="1"/>
</dbReference>
<accession>A0A917YKM4</accession>
<evidence type="ECO:0000259" key="3">
    <source>
        <dbReference type="PROSITE" id="PS01124"/>
    </source>
</evidence>
<dbReference type="PANTHER" id="PTHR43130">
    <property type="entry name" value="ARAC-FAMILY TRANSCRIPTIONAL REGULATOR"/>
    <property type="match status" value="1"/>
</dbReference>
<protein>
    <submittedName>
        <fullName evidence="4">AraC family transcriptional regulator</fullName>
    </submittedName>
</protein>
<proteinExistence type="predicted"/>
<dbReference type="InterPro" id="IPR052158">
    <property type="entry name" value="INH-QAR"/>
</dbReference>
<dbReference type="Pfam" id="PF12833">
    <property type="entry name" value="HTH_18"/>
    <property type="match status" value="1"/>
</dbReference>
<dbReference type="Gene3D" id="3.40.50.880">
    <property type="match status" value="1"/>
</dbReference>
<organism evidence="4 5">
    <name type="scientific">Gemmobacter aquaticus</name>
    <dbReference type="NCBI Taxonomy" id="490185"/>
    <lineage>
        <taxon>Bacteria</taxon>
        <taxon>Pseudomonadati</taxon>
        <taxon>Pseudomonadota</taxon>
        <taxon>Alphaproteobacteria</taxon>
        <taxon>Rhodobacterales</taxon>
        <taxon>Paracoccaceae</taxon>
        <taxon>Gemmobacter</taxon>
    </lineage>
</organism>
<dbReference type="InterPro" id="IPR029062">
    <property type="entry name" value="Class_I_gatase-like"/>
</dbReference>
<reference evidence="4 5" key="1">
    <citation type="journal article" date="2014" name="Int. J. Syst. Evol. Microbiol.">
        <title>Complete genome sequence of Corynebacterium casei LMG S-19264T (=DSM 44701T), isolated from a smear-ripened cheese.</title>
        <authorList>
            <consortium name="US DOE Joint Genome Institute (JGI-PGF)"/>
            <person name="Walter F."/>
            <person name="Albersmeier A."/>
            <person name="Kalinowski J."/>
            <person name="Ruckert C."/>
        </authorList>
    </citation>
    <scope>NUCLEOTIDE SEQUENCE [LARGE SCALE GENOMIC DNA]</scope>
    <source>
        <strain evidence="4 5">CGMCC 1.7029</strain>
    </source>
</reference>
<keyword evidence="2" id="KW-0804">Transcription</keyword>
<dbReference type="Gene3D" id="1.10.10.60">
    <property type="entry name" value="Homeodomain-like"/>
    <property type="match status" value="1"/>
</dbReference>
<dbReference type="OrthoDB" id="9793400at2"/>
<evidence type="ECO:0000313" key="4">
    <source>
        <dbReference type="EMBL" id="GGO32973.1"/>
    </source>
</evidence>
<comment type="caution">
    <text evidence="4">The sequence shown here is derived from an EMBL/GenBank/DDBJ whole genome shotgun (WGS) entry which is preliminary data.</text>
</comment>
<dbReference type="GO" id="GO:0043565">
    <property type="term" value="F:sequence-specific DNA binding"/>
    <property type="evidence" value="ECO:0007669"/>
    <property type="project" value="InterPro"/>
</dbReference>